<dbReference type="SUPFAM" id="SSF51556">
    <property type="entry name" value="Metallo-dependent hydrolases"/>
    <property type="match status" value="1"/>
</dbReference>
<name>A0ABV5W594_9BACL</name>
<organism evidence="2 3">
    <name type="scientific">Paenibacillus hodogayensis</name>
    <dbReference type="NCBI Taxonomy" id="279208"/>
    <lineage>
        <taxon>Bacteria</taxon>
        <taxon>Bacillati</taxon>
        <taxon>Bacillota</taxon>
        <taxon>Bacilli</taxon>
        <taxon>Bacillales</taxon>
        <taxon>Paenibacillaceae</taxon>
        <taxon>Paenibacillus</taxon>
    </lineage>
</organism>
<protein>
    <submittedName>
        <fullName evidence="2">Amidohydrolase family protein</fullName>
    </submittedName>
</protein>
<keyword evidence="3" id="KW-1185">Reference proteome</keyword>
<dbReference type="Proteomes" id="UP001589619">
    <property type="component" value="Unassembled WGS sequence"/>
</dbReference>
<dbReference type="RefSeq" id="WP_344908808.1">
    <property type="nucleotide sequence ID" value="NZ_BAAAYO010000006.1"/>
</dbReference>
<comment type="caution">
    <text evidence="2">The sequence shown here is derived from an EMBL/GenBank/DDBJ whole genome shotgun (WGS) entry which is preliminary data.</text>
</comment>
<evidence type="ECO:0000313" key="2">
    <source>
        <dbReference type="EMBL" id="MFB9755744.1"/>
    </source>
</evidence>
<gene>
    <name evidence="2" type="ORF">ACFFNY_29540</name>
</gene>
<dbReference type="Gene3D" id="3.20.20.140">
    <property type="entry name" value="Metal-dependent hydrolases"/>
    <property type="match status" value="1"/>
</dbReference>
<evidence type="ECO:0000313" key="3">
    <source>
        <dbReference type="Proteomes" id="UP001589619"/>
    </source>
</evidence>
<dbReference type="InterPro" id="IPR032466">
    <property type="entry name" value="Metal_Hydrolase"/>
</dbReference>
<dbReference type="EMBL" id="JBHMAG010000018">
    <property type="protein sequence ID" value="MFB9755744.1"/>
    <property type="molecule type" value="Genomic_DNA"/>
</dbReference>
<proteinExistence type="predicted"/>
<reference evidence="2 3" key="1">
    <citation type="submission" date="2024-09" db="EMBL/GenBank/DDBJ databases">
        <authorList>
            <person name="Sun Q."/>
            <person name="Mori K."/>
        </authorList>
    </citation>
    <scope>NUCLEOTIDE SEQUENCE [LARGE SCALE GENOMIC DNA]</scope>
    <source>
        <strain evidence="2 3">JCM 12520</strain>
    </source>
</reference>
<feature type="compositionally biased region" description="Basic and acidic residues" evidence="1">
    <location>
        <begin position="1"/>
        <end position="12"/>
    </location>
</feature>
<evidence type="ECO:0000256" key="1">
    <source>
        <dbReference type="SAM" id="MobiDB-lite"/>
    </source>
</evidence>
<accession>A0ABV5W594</accession>
<feature type="region of interest" description="Disordered" evidence="1">
    <location>
        <begin position="1"/>
        <end position="22"/>
    </location>
</feature>
<sequence length="304" mass="33514">MTAIDETGHEGEQSIGRGKGLEEDARKAVRTAAGMLAPFTAQKAIDLTAFMGQWPMRLPVRASAADVSAMADRLGLEGVCVSHIASIFGFDTHEGNAELLRDCSADKRLWPYAIVNPEEAGWERELDWAVGAGARGIRLVPGYHRYSVASPSATELVKRVGRYGLPLHLCVRLEDERLVHPRYPVDNVPYHEVMELLRRAEDVPIVLSGLRAQEWTDITEYLNDDEREEREKRILLDLWFTNGPIGAIAGLCRKGEAGRFGYGSCWPIQVPEATALQLAAAPIDEEERAALCRGNAVSLLGLRS</sequence>